<keyword evidence="3 5" id="KW-0378">Hydrolase</keyword>
<gene>
    <name evidence="5" type="ORF">M136_1621</name>
</gene>
<dbReference type="EMBL" id="JGDJ01000170">
    <property type="protein sequence ID" value="EXZ29188.1"/>
    <property type="molecule type" value="Genomic_DNA"/>
</dbReference>
<comment type="caution">
    <text evidence="5">The sequence shown here is derived from an EMBL/GenBank/DDBJ whole genome shotgun (WGS) entry which is preliminary data.</text>
</comment>
<evidence type="ECO:0000256" key="1">
    <source>
        <dbReference type="ARBA" id="ARBA00022612"/>
    </source>
</evidence>
<evidence type="ECO:0000313" key="6">
    <source>
        <dbReference type="Proteomes" id="UP000022082"/>
    </source>
</evidence>
<evidence type="ECO:0000256" key="3">
    <source>
        <dbReference type="ARBA" id="ARBA00022801"/>
    </source>
</evidence>
<reference evidence="5 6" key="1">
    <citation type="submission" date="2014-02" db="EMBL/GenBank/DDBJ databases">
        <authorList>
            <person name="Sears C."/>
            <person name="Carroll K."/>
            <person name="Sack B.R."/>
            <person name="Qadri F."/>
            <person name="Myers L.L."/>
            <person name="Chung G.-T."/>
            <person name="Escheverria P."/>
            <person name="Fraser C.M."/>
            <person name="Sadzewicz L."/>
            <person name="Shefchek K.A."/>
            <person name="Tallon L."/>
            <person name="Das S.P."/>
            <person name="Daugherty S."/>
            <person name="Mongodin E.F."/>
        </authorList>
    </citation>
    <scope>NUCLEOTIDE SEQUENCE [LARGE SCALE GENOMIC DNA]</scope>
    <source>
        <strain evidence="5 6">S36L11</strain>
    </source>
</reference>
<accession>A0A015XBU6</accession>
<feature type="domain" description="Prohead serine protease" evidence="4">
    <location>
        <begin position="15"/>
        <end position="175"/>
    </location>
</feature>
<dbReference type="Pfam" id="PF04586">
    <property type="entry name" value="Peptidase_S78"/>
    <property type="match status" value="1"/>
</dbReference>
<dbReference type="Proteomes" id="UP000022082">
    <property type="component" value="Unassembled WGS sequence"/>
</dbReference>
<dbReference type="RefSeq" id="WP_005819399.1">
    <property type="nucleotide sequence ID" value="NZ_JGDJ01000170.1"/>
</dbReference>
<dbReference type="AlphaFoldDB" id="A0A015XBU6"/>
<dbReference type="InterPro" id="IPR006433">
    <property type="entry name" value="Prohead_protease"/>
</dbReference>
<sequence>MEIRSYTDIASPKISEGRMIEGFAAVFDQESRLNFDQKTKCFFIEVIERGAITDELIQSCDIRALIEHNAQRMIARSRYGTGSLSLMVNDYGLGYKLSAPNTPDGDYAVEMISRGDLYGSSFAYSTDDKKNVTYKKSDGLLYRIVHKIDRISDISIVANPAYYGTDVTLRSLEEIDSSLTDNYYKEQINNLRKFI</sequence>
<proteinExistence type="predicted"/>
<dbReference type="EC" id="3.4.-.-" evidence="5"/>
<evidence type="ECO:0000313" key="5">
    <source>
        <dbReference type="EMBL" id="EXZ29188.1"/>
    </source>
</evidence>
<dbReference type="GO" id="GO:0006508">
    <property type="term" value="P:proteolysis"/>
    <property type="evidence" value="ECO:0007669"/>
    <property type="project" value="UniProtKB-KW"/>
</dbReference>
<dbReference type="NCBIfam" id="TIGR01543">
    <property type="entry name" value="proheadase_HK97"/>
    <property type="match status" value="1"/>
</dbReference>
<keyword evidence="2 5" id="KW-0645">Protease</keyword>
<protein>
    <submittedName>
        <fullName evidence="5">Phage prohead protease, HK97 family</fullName>
        <ecNumber evidence="5">3.4.-.-</ecNumber>
    </submittedName>
</protein>
<evidence type="ECO:0000256" key="2">
    <source>
        <dbReference type="ARBA" id="ARBA00022670"/>
    </source>
</evidence>
<dbReference type="GO" id="GO:0008233">
    <property type="term" value="F:peptidase activity"/>
    <property type="evidence" value="ECO:0007669"/>
    <property type="project" value="UniProtKB-KW"/>
</dbReference>
<name>A0A015XBU6_BACFG</name>
<evidence type="ECO:0000259" key="4">
    <source>
        <dbReference type="Pfam" id="PF04586"/>
    </source>
</evidence>
<dbReference type="InterPro" id="IPR054613">
    <property type="entry name" value="Peptidase_S78_dom"/>
</dbReference>
<organism evidence="5 6">
    <name type="scientific">Bacteroides fragilis str. S36L11</name>
    <dbReference type="NCBI Taxonomy" id="1339327"/>
    <lineage>
        <taxon>Bacteria</taxon>
        <taxon>Pseudomonadati</taxon>
        <taxon>Bacteroidota</taxon>
        <taxon>Bacteroidia</taxon>
        <taxon>Bacteroidales</taxon>
        <taxon>Bacteroidaceae</taxon>
        <taxon>Bacteroides</taxon>
    </lineage>
</organism>
<dbReference type="PATRIC" id="fig|1339327.3.peg.2263"/>
<keyword evidence="1" id="KW-1188">Viral release from host cell</keyword>